<dbReference type="RefSeq" id="WP_024461419.1">
    <property type="nucleotide sequence ID" value="NZ_RJUK01000001.1"/>
</dbReference>
<name>A0A3N1P086_9GAMM</name>
<gene>
    <name evidence="1" type="ORF">EDC38_2073</name>
</gene>
<reference evidence="1 2" key="1">
    <citation type="submission" date="2018-11" db="EMBL/GenBank/DDBJ databases">
        <title>Genomic Encyclopedia of Type Strains, Phase IV (KMG-IV): sequencing the most valuable type-strain genomes for metagenomic binning, comparative biology and taxonomic classification.</title>
        <authorList>
            <person name="Goeker M."/>
        </authorList>
    </citation>
    <scope>NUCLEOTIDE SEQUENCE [LARGE SCALE GENOMIC DNA]</scope>
    <source>
        <strain evidence="1 2">DSM 16974</strain>
    </source>
</reference>
<dbReference type="EMBL" id="RJUK01000001">
    <property type="protein sequence ID" value="ROQ21449.1"/>
    <property type="molecule type" value="Genomic_DNA"/>
</dbReference>
<keyword evidence="2" id="KW-1185">Reference proteome</keyword>
<dbReference type="PROSITE" id="PS51257">
    <property type="entry name" value="PROKAR_LIPOPROTEIN"/>
    <property type="match status" value="1"/>
</dbReference>
<sequence length="199" mass="22209">MKTHTLTAGITTMLATILIGCGGEREEAFNPSEPEEIRDPVAVSFVYENSTTDRNNTGFPATDVDSRRIEIIRDLEDYEFLIDAYRDIDDFVVAPDFEAGQVILYDSGWFDDSECAQQLNLNRVRAFSITEDENVVEVVFNYRLSEADEDAICDDEIPFRTWELHYVESRADLIVVEEVDGLSSSSGSSSSSSSSSSSL</sequence>
<evidence type="ECO:0000313" key="2">
    <source>
        <dbReference type="Proteomes" id="UP000273643"/>
    </source>
</evidence>
<evidence type="ECO:0008006" key="3">
    <source>
        <dbReference type="Google" id="ProtNLM"/>
    </source>
</evidence>
<dbReference type="Proteomes" id="UP000273643">
    <property type="component" value="Unassembled WGS sequence"/>
</dbReference>
<evidence type="ECO:0000313" key="1">
    <source>
        <dbReference type="EMBL" id="ROQ21449.1"/>
    </source>
</evidence>
<proteinExistence type="predicted"/>
<comment type="caution">
    <text evidence="1">The sequence shown here is derived from an EMBL/GenBank/DDBJ whole genome shotgun (WGS) entry which is preliminary data.</text>
</comment>
<accession>A0A3N1P086</accession>
<dbReference type="AlphaFoldDB" id="A0A3N1P086"/>
<protein>
    <recommendedName>
        <fullName evidence="3">Lipoprotein</fullName>
    </recommendedName>
</protein>
<organism evidence="1 2">
    <name type="scientific">Marinimicrobium koreense</name>
    <dbReference type="NCBI Taxonomy" id="306545"/>
    <lineage>
        <taxon>Bacteria</taxon>
        <taxon>Pseudomonadati</taxon>
        <taxon>Pseudomonadota</taxon>
        <taxon>Gammaproteobacteria</taxon>
        <taxon>Cellvibrionales</taxon>
        <taxon>Cellvibrionaceae</taxon>
        <taxon>Marinimicrobium</taxon>
    </lineage>
</organism>